<accession>A0A371EUY4</accession>
<sequence>MSTSIYKSLNFGDLEPTRMTIQLANRSVVQPLGVLEDVLFNIFKAMKHPIKDHSLFGIDQIDELVKEHLQLDTSSDEISNFTGDTNYDEESKCSKSAEVRVVETKKSLSVQVATMFTAEYDSAKKERDLMKAEDDSVKEIEAESDMNTHPKAESNSNSEGQKQAEVKSISNNRV</sequence>
<feature type="compositionally biased region" description="Basic and acidic residues" evidence="1">
    <location>
        <begin position="123"/>
        <end position="152"/>
    </location>
</feature>
<dbReference type="EMBL" id="QJKJ01011940">
    <property type="protein sequence ID" value="RDX69852.1"/>
    <property type="molecule type" value="Genomic_DNA"/>
</dbReference>
<dbReference type="OrthoDB" id="1934381at2759"/>
<dbReference type="PANTHER" id="PTHR33067">
    <property type="entry name" value="RNA-DIRECTED DNA POLYMERASE-RELATED"/>
    <property type="match status" value="1"/>
</dbReference>
<proteinExistence type="predicted"/>
<protein>
    <submittedName>
        <fullName evidence="2">Uncharacterized protein</fullName>
    </submittedName>
</protein>
<dbReference type="Proteomes" id="UP000257109">
    <property type="component" value="Unassembled WGS sequence"/>
</dbReference>
<gene>
    <name evidence="2" type="ORF">CR513_50976</name>
</gene>
<evidence type="ECO:0000313" key="3">
    <source>
        <dbReference type="Proteomes" id="UP000257109"/>
    </source>
</evidence>
<dbReference type="AlphaFoldDB" id="A0A371EUY4"/>
<feature type="region of interest" description="Disordered" evidence="1">
    <location>
        <begin position="123"/>
        <end position="174"/>
    </location>
</feature>
<keyword evidence="3" id="KW-1185">Reference proteome</keyword>
<organism evidence="2 3">
    <name type="scientific">Mucuna pruriens</name>
    <name type="common">Velvet bean</name>
    <name type="synonym">Dolichos pruriens</name>
    <dbReference type="NCBI Taxonomy" id="157652"/>
    <lineage>
        <taxon>Eukaryota</taxon>
        <taxon>Viridiplantae</taxon>
        <taxon>Streptophyta</taxon>
        <taxon>Embryophyta</taxon>
        <taxon>Tracheophyta</taxon>
        <taxon>Spermatophyta</taxon>
        <taxon>Magnoliopsida</taxon>
        <taxon>eudicotyledons</taxon>
        <taxon>Gunneridae</taxon>
        <taxon>Pentapetalae</taxon>
        <taxon>rosids</taxon>
        <taxon>fabids</taxon>
        <taxon>Fabales</taxon>
        <taxon>Fabaceae</taxon>
        <taxon>Papilionoideae</taxon>
        <taxon>50 kb inversion clade</taxon>
        <taxon>NPAAA clade</taxon>
        <taxon>indigoferoid/millettioid clade</taxon>
        <taxon>Phaseoleae</taxon>
        <taxon>Mucuna</taxon>
    </lineage>
</organism>
<evidence type="ECO:0000256" key="1">
    <source>
        <dbReference type="SAM" id="MobiDB-lite"/>
    </source>
</evidence>
<dbReference type="PANTHER" id="PTHR33067:SF31">
    <property type="entry name" value="RNA-DIRECTED DNA POLYMERASE"/>
    <property type="match status" value="1"/>
</dbReference>
<reference evidence="2" key="1">
    <citation type="submission" date="2018-05" db="EMBL/GenBank/DDBJ databases">
        <title>Draft genome of Mucuna pruriens seed.</title>
        <authorList>
            <person name="Nnadi N.E."/>
            <person name="Vos R."/>
            <person name="Hasami M.H."/>
            <person name="Devisetty U.K."/>
            <person name="Aguiy J.C."/>
        </authorList>
    </citation>
    <scope>NUCLEOTIDE SEQUENCE [LARGE SCALE GENOMIC DNA]</scope>
    <source>
        <strain evidence="2">JCA_2017</strain>
    </source>
</reference>
<comment type="caution">
    <text evidence="2">The sequence shown here is derived from an EMBL/GenBank/DDBJ whole genome shotgun (WGS) entry which is preliminary data.</text>
</comment>
<name>A0A371EUY4_MUCPR</name>
<evidence type="ECO:0000313" key="2">
    <source>
        <dbReference type="EMBL" id="RDX69852.1"/>
    </source>
</evidence>
<feature type="non-terminal residue" evidence="2">
    <location>
        <position position="1"/>
    </location>
</feature>